<feature type="domain" description="Retrovirus-related Pol polyprotein from transposon TNT 1-94-like beta-barrel" evidence="3">
    <location>
        <begin position="135"/>
        <end position="212"/>
    </location>
</feature>
<evidence type="ECO:0000313" key="4">
    <source>
        <dbReference type="EMBL" id="SPD15096.1"/>
    </source>
</evidence>
<accession>A0A2N9HLQ3</accession>
<name>A0A2N9HLQ3_FAGSY</name>
<dbReference type="PANTHER" id="PTHR47481">
    <property type="match status" value="1"/>
</dbReference>
<dbReference type="EMBL" id="OIVN01004035">
    <property type="protein sequence ID" value="SPD15096.1"/>
    <property type="molecule type" value="Genomic_DNA"/>
</dbReference>
<reference evidence="4" key="1">
    <citation type="submission" date="2018-02" db="EMBL/GenBank/DDBJ databases">
        <authorList>
            <person name="Cohen D.B."/>
            <person name="Kent A.D."/>
        </authorList>
    </citation>
    <scope>NUCLEOTIDE SEQUENCE</scope>
</reference>
<protein>
    <submittedName>
        <fullName evidence="4">Uncharacterized protein</fullName>
    </submittedName>
</protein>
<dbReference type="InterPro" id="IPR054722">
    <property type="entry name" value="PolX-like_BBD"/>
</dbReference>
<sequence length="378" mass="43201">MAELQAVGSVKKLNNQNYNTWSTCMESYLQGQDLWEIVAGSETTPLDNDQALQKWKVKAGKAMFAIKTSIEEEMLEHIRRADTPKAARDTFATLFSKKNNSLLKKKRWQQLPLWKKTEMALAMANLEQVNYREDWIVDSGCSNHMTGNKEKLQNMSKYKGKKVVVTADNTRLPIAHIGETLILPRFNAEQVPLEQVYHVPGVKKNLLSVAQLAGFSLWSKVYLNWSVVKIQFMLAGCQYGKAHQLPYQESKFSAREPLELVHSSKAMEEIQVIEKEGEPESREITQSPWQMGVHHRTPKEDQPRQEEVIEKEESPQPQLRRSMRHHKANHSGEFEEKVVCGGDGSESVEGWSSDYSVVCRGAVDDEEVDSLRDRLWVS</sequence>
<dbReference type="Pfam" id="PF22936">
    <property type="entry name" value="Pol_BBD"/>
    <property type="match status" value="1"/>
</dbReference>
<dbReference type="Pfam" id="PF13961">
    <property type="entry name" value="DUF4219"/>
    <property type="match status" value="1"/>
</dbReference>
<evidence type="ECO:0000256" key="1">
    <source>
        <dbReference type="SAM" id="MobiDB-lite"/>
    </source>
</evidence>
<feature type="region of interest" description="Disordered" evidence="1">
    <location>
        <begin position="275"/>
        <end position="348"/>
    </location>
</feature>
<feature type="compositionally biased region" description="Basic and acidic residues" evidence="1">
    <location>
        <begin position="298"/>
        <end position="314"/>
    </location>
</feature>
<gene>
    <name evidence="4" type="ORF">FSB_LOCUS42978</name>
</gene>
<proteinExistence type="predicted"/>
<evidence type="ECO:0000259" key="2">
    <source>
        <dbReference type="Pfam" id="PF13961"/>
    </source>
</evidence>
<dbReference type="AlphaFoldDB" id="A0A2N9HLQ3"/>
<dbReference type="PANTHER" id="PTHR47481:SF36">
    <property type="entry name" value="CCHC-TYPE DOMAIN-CONTAINING PROTEIN"/>
    <property type="match status" value="1"/>
</dbReference>
<evidence type="ECO:0000259" key="3">
    <source>
        <dbReference type="Pfam" id="PF22936"/>
    </source>
</evidence>
<feature type="domain" description="DUF4219" evidence="2">
    <location>
        <begin position="13"/>
        <end position="38"/>
    </location>
</feature>
<organism evidence="4">
    <name type="scientific">Fagus sylvatica</name>
    <name type="common">Beechnut</name>
    <dbReference type="NCBI Taxonomy" id="28930"/>
    <lineage>
        <taxon>Eukaryota</taxon>
        <taxon>Viridiplantae</taxon>
        <taxon>Streptophyta</taxon>
        <taxon>Embryophyta</taxon>
        <taxon>Tracheophyta</taxon>
        <taxon>Spermatophyta</taxon>
        <taxon>Magnoliopsida</taxon>
        <taxon>eudicotyledons</taxon>
        <taxon>Gunneridae</taxon>
        <taxon>Pentapetalae</taxon>
        <taxon>rosids</taxon>
        <taxon>fabids</taxon>
        <taxon>Fagales</taxon>
        <taxon>Fagaceae</taxon>
        <taxon>Fagus</taxon>
    </lineage>
</organism>
<dbReference type="InterPro" id="IPR025314">
    <property type="entry name" value="DUF4219"/>
</dbReference>